<protein>
    <recommendedName>
        <fullName evidence="8">6-phosphogluconate dehydrogenase</fullName>
    </recommendedName>
</protein>
<proteinExistence type="inferred from homology"/>
<evidence type="ECO:0000256" key="3">
    <source>
        <dbReference type="ARBA" id="ARBA00023027"/>
    </source>
</evidence>
<dbReference type="Gene3D" id="1.10.1040.10">
    <property type="entry name" value="N-(1-d-carboxylethyl)-l-norvaline Dehydrogenase, domain 2"/>
    <property type="match status" value="1"/>
</dbReference>
<dbReference type="PANTHER" id="PTHR43580:SF2">
    <property type="entry name" value="CYTOKINE-LIKE NUCLEAR FACTOR N-PAC"/>
    <property type="match status" value="1"/>
</dbReference>
<keyword evidence="3" id="KW-0520">NAD</keyword>
<dbReference type="InterPro" id="IPR013328">
    <property type="entry name" value="6PGD_dom2"/>
</dbReference>
<gene>
    <name evidence="6" type="ORF">GCM10022255_019310</name>
</gene>
<organism evidence="6 7">
    <name type="scientific">Dactylosporangium darangshiense</name>
    <dbReference type="NCBI Taxonomy" id="579108"/>
    <lineage>
        <taxon>Bacteria</taxon>
        <taxon>Bacillati</taxon>
        <taxon>Actinomycetota</taxon>
        <taxon>Actinomycetes</taxon>
        <taxon>Micromonosporales</taxon>
        <taxon>Micromonosporaceae</taxon>
        <taxon>Dactylosporangium</taxon>
    </lineage>
</organism>
<dbReference type="InterPro" id="IPR036291">
    <property type="entry name" value="NAD(P)-bd_dom_sf"/>
</dbReference>
<dbReference type="Gene3D" id="3.40.50.720">
    <property type="entry name" value="NAD(P)-binding Rossmann-like Domain"/>
    <property type="match status" value="1"/>
</dbReference>
<dbReference type="InterPro" id="IPR006115">
    <property type="entry name" value="6PGDH_NADP-bd"/>
</dbReference>
<evidence type="ECO:0000313" key="7">
    <source>
        <dbReference type="Proteomes" id="UP001500620"/>
    </source>
</evidence>
<evidence type="ECO:0000259" key="4">
    <source>
        <dbReference type="Pfam" id="PF03446"/>
    </source>
</evidence>
<name>A0ABP8D3G3_9ACTN</name>
<dbReference type="Pfam" id="PF03446">
    <property type="entry name" value="NAD_binding_2"/>
    <property type="match status" value="1"/>
</dbReference>
<dbReference type="Pfam" id="PF14833">
    <property type="entry name" value="NAD_binding_11"/>
    <property type="match status" value="1"/>
</dbReference>
<evidence type="ECO:0000256" key="2">
    <source>
        <dbReference type="ARBA" id="ARBA00023002"/>
    </source>
</evidence>
<evidence type="ECO:0000259" key="5">
    <source>
        <dbReference type="Pfam" id="PF14833"/>
    </source>
</evidence>
<feature type="domain" description="3-hydroxyisobutyrate dehydrogenase-like NAD-binding" evidence="5">
    <location>
        <begin position="152"/>
        <end position="253"/>
    </location>
</feature>
<dbReference type="InterPro" id="IPR008927">
    <property type="entry name" value="6-PGluconate_DH-like_C_sf"/>
</dbReference>
<dbReference type="InterPro" id="IPR029154">
    <property type="entry name" value="HIBADH-like_NADP-bd"/>
</dbReference>
<evidence type="ECO:0008006" key="8">
    <source>
        <dbReference type="Google" id="ProtNLM"/>
    </source>
</evidence>
<dbReference type="Proteomes" id="UP001500620">
    <property type="component" value="Unassembled WGS sequence"/>
</dbReference>
<dbReference type="SUPFAM" id="SSF51735">
    <property type="entry name" value="NAD(P)-binding Rossmann-fold domains"/>
    <property type="match status" value="1"/>
</dbReference>
<accession>A0ABP8D3G3</accession>
<keyword evidence="7" id="KW-1185">Reference proteome</keyword>
<comment type="caution">
    <text evidence="6">The sequence shown here is derived from an EMBL/GenBank/DDBJ whole genome shotgun (WGS) entry which is preliminary data.</text>
</comment>
<comment type="similarity">
    <text evidence="1">Belongs to the HIBADH-related family.</text>
</comment>
<evidence type="ECO:0000313" key="6">
    <source>
        <dbReference type="EMBL" id="GAA4246689.1"/>
    </source>
</evidence>
<reference evidence="7" key="1">
    <citation type="journal article" date="2019" name="Int. J. Syst. Evol. Microbiol.">
        <title>The Global Catalogue of Microorganisms (GCM) 10K type strain sequencing project: providing services to taxonomists for standard genome sequencing and annotation.</title>
        <authorList>
            <consortium name="The Broad Institute Genomics Platform"/>
            <consortium name="The Broad Institute Genome Sequencing Center for Infectious Disease"/>
            <person name="Wu L."/>
            <person name="Ma J."/>
        </authorList>
    </citation>
    <scope>NUCLEOTIDE SEQUENCE [LARGE SCALE GENOMIC DNA]</scope>
    <source>
        <strain evidence="7">JCM 17441</strain>
    </source>
</reference>
<dbReference type="PIRSF" id="PIRSF000103">
    <property type="entry name" value="HIBADH"/>
    <property type="match status" value="1"/>
</dbReference>
<feature type="domain" description="6-phosphogluconate dehydrogenase NADP-binding" evidence="4">
    <location>
        <begin position="3"/>
        <end position="145"/>
    </location>
</feature>
<dbReference type="RefSeq" id="WP_345123465.1">
    <property type="nucleotide sequence ID" value="NZ_BAABAT010000003.1"/>
</dbReference>
<sequence length="261" mass="25706">MNDIAVLGLGHMGAAIAGRLAAAGHRVAGWNRTAKAPISGVRLVDDLAEVDAEVVITMLTDGDAVEGVLAKLAPRRGTVVVDMSTIGPDAVRRIAAGLPAGVGLVDAPVGGSVGAAAGGTLRIFVGGADGDVERVEPILTALGRVRRCGGPGAGAAVKLVLNTALVTAVAALADALTVAEAVGLDREDAVSVLRDSPLAVAAERTLVPGGPAAHFSNALAAKDVDLAIAATGAGLPMAAAARAVLARALPDEDLSTLVRNA</sequence>
<dbReference type="InterPro" id="IPR051265">
    <property type="entry name" value="HIBADH-related_NP60_sf"/>
</dbReference>
<dbReference type="EMBL" id="BAABAT010000003">
    <property type="protein sequence ID" value="GAA4246689.1"/>
    <property type="molecule type" value="Genomic_DNA"/>
</dbReference>
<dbReference type="InterPro" id="IPR015815">
    <property type="entry name" value="HIBADH-related"/>
</dbReference>
<dbReference type="SUPFAM" id="SSF48179">
    <property type="entry name" value="6-phosphogluconate dehydrogenase C-terminal domain-like"/>
    <property type="match status" value="1"/>
</dbReference>
<evidence type="ECO:0000256" key="1">
    <source>
        <dbReference type="ARBA" id="ARBA00009080"/>
    </source>
</evidence>
<dbReference type="PANTHER" id="PTHR43580">
    <property type="entry name" value="OXIDOREDUCTASE GLYR1-RELATED"/>
    <property type="match status" value="1"/>
</dbReference>
<keyword evidence="2" id="KW-0560">Oxidoreductase</keyword>